<dbReference type="EMBL" id="QJTD01000002">
    <property type="protein sequence ID" value="PYE82144.1"/>
    <property type="molecule type" value="Genomic_DNA"/>
</dbReference>
<organism evidence="2 3">
    <name type="scientific">Winogradskyella epiphytica</name>
    <dbReference type="NCBI Taxonomy" id="262005"/>
    <lineage>
        <taxon>Bacteria</taxon>
        <taxon>Pseudomonadati</taxon>
        <taxon>Bacteroidota</taxon>
        <taxon>Flavobacteriia</taxon>
        <taxon>Flavobacteriales</taxon>
        <taxon>Flavobacteriaceae</taxon>
        <taxon>Winogradskyella</taxon>
    </lineage>
</organism>
<dbReference type="PANTHER" id="PTHR43685:SF12">
    <property type="entry name" value="GLYCOSYL TRANSFERASE FAMILY 2"/>
    <property type="match status" value="1"/>
</dbReference>
<feature type="domain" description="Glycosyltransferase 2-like" evidence="1">
    <location>
        <begin position="8"/>
        <end position="168"/>
    </location>
</feature>
<dbReference type="SUPFAM" id="SSF53448">
    <property type="entry name" value="Nucleotide-diphospho-sugar transferases"/>
    <property type="match status" value="1"/>
</dbReference>
<accession>A0A2V4XH30</accession>
<comment type="caution">
    <text evidence="2">The sequence shown here is derived from an EMBL/GenBank/DDBJ whole genome shotgun (WGS) entry which is preliminary data.</text>
</comment>
<evidence type="ECO:0000313" key="3">
    <source>
        <dbReference type="Proteomes" id="UP000248054"/>
    </source>
</evidence>
<dbReference type="Proteomes" id="UP000248054">
    <property type="component" value="Unassembled WGS sequence"/>
</dbReference>
<reference evidence="2 3" key="1">
    <citation type="submission" date="2018-06" db="EMBL/GenBank/DDBJ databases">
        <title>Genomic Encyclopedia of Type Strains, Phase III (KMG-III): the genomes of soil and plant-associated and newly described type strains.</title>
        <authorList>
            <person name="Whitman W."/>
        </authorList>
    </citation>
    <scope>NUCLEOTIDE SEQUENCE [LARGE SCALE GENOMIC DNA]</scope>
    <source>
        <strain evidence="2 3">CECT 7945</strain>
    </source>
</reference>
<dbReference type="RefSeq" id="WP_158524995.1">
    <property type="nucleotide sequence ID" value="NZ_BMWQ01000002.1"/>
</dbReference>
<gene>
    <name evidence="2" type="ORF">DFQ11_102725</name>
</gene>
<dbReference type="CDD" id="cd00761">
    <property type="entry name" value="Glyco_tranf_GTA_type"/>
    <property type="match status" value="1"/>
</dbReference>
<dbReference type="InterPro" id="IPR029044">
    <property type="entry name" value="Nucleotide-diphossugar_trans"/>
</dbReference>
<dbReference type="OrthoDB" id="597270at2"/>
<dbReference type="PANTHER" id="PTHR43685">
    <property type="entry name" value="GLYCOSYLTRANSFERASE"/>
    <property type="match status" value="1"/>
</dbReference>
<dbReference type="InterPro" id="IPR050834">
    <property type="entry name" value="Glycosyltransf_2"/>
</dbReference>
<dbReference type="AlphaFoldDB" id="A0A2V4XH30"/>
<dbReference type="GO" id="GO:0016740">
    <property type="term" value="F:transferase activity"/>
    <property type="evidence" value="ECO:0007669"/>
    <property type="project" value="UniProtKB-KW"/>
</dbReference>
<keyword evidence="3" id="KW-1185">Reference proteome</keyword>
<dbReference type="Pfam" id="PF00535">
    <property type="entry name" value="Glycos_transf_2"/>
    <property type="match status" value="1"/>
</dbReference>
<dbReference type="Gene3D" id="3.90.550.10">
    <property type="entry name" value="Spore Coat Polysaccharide Biosynthesis Protein SpsA, Chain A"/>
    <property type="match status" value="1"/>
</dbReference>
<proteinExistence type="predicted"/>
<protein>
    <submittedName>
        <fullName evidence="2">Glycosyltransferase involved in cell wall biosynthesis</fullName>
    </submittedName>
</protein>
<name>A0A2V4XH30_9FLAO</name>
<sequence length="313" mass="35978">MKENPLVSIIIPTYNRAQLIGETLDSVVSQCYQNWECIVVDDGSEDRTEAVIMGYVNQDNRFKFFKRPDAHKPGGNGARNYGFLKSTGDFINWFDSDDVMAPDFIATKMQCFIKEADTDVVFSAFENVNKMGKRTRIANKSFSGDILNDLVNGDVSFGPYSYMLRRNQIANIRFDESLKKNQDLDFFFRFFTASNSLKIVHVNKILFTVKTHDGSMSYRSDMDILKMASIYQVYLMVLNYFAAQKHTKGINRYKKHCLNSLKVMLRNGHYQEVVKRLLAFPYLSIGQKLYLMGCTVSQFLIKRGANQFVVIDS</sequence>
<keyword evidence="2" id="KW-0808">Transferase</keyword>
<dbReference type="InterPro" id="IPR001173">
    <property type="entry name" value="Glyco_trans_2-like"/>
</dbReference>
<evidence type="ECO:0000313" key="2">
    <source>
        <dbReference type="EMBL" id="PYE82144.1"/>
    </source>
</evidence>
<evidence type="ECO:0000259" key="1">
    <source>
        <dbReference type="Pfam" id="PF00535"/>
    </source>
</evidence>